<keyword evidence="1" id="KW-0472">Membrane</keyword>
<sequence>MNTPGASAVPAPHGASPNLDRWTRNVARAGGVAVVVWASAYVVAWAKYPDGDATAGMAYVPLALSVLAMLMMAPLATLLVAMKRLGSSWAALGWSLKIRVVLLAAASVPAVWFVWALAYAPLWSRWPQ</sequence>
<protein>
    <submittedName>
        <fullName evidence="2">Uncharacterized protein</fullName>
    </submittedName>
</protein>
<feature type="transmembrane region" description="Helical" evidence="1">
    <location>
        <begin position="100"/>
        <end position="122"/>
    </location>
</feature>
<proteinExistence type="predicted"/>
<keyword evidence="2" id="KW-0614">Plasmid</keyword>
<keyword evidence="1" id="KW-1133">Transmembrane helix</keyword>
<feature type="transmembrane region" description="Helical" evidence="1">
    <location>
        <begin position="26"/>
        <end position="46"/>
    </location>
</feature>
<organism evidence="2">
    <name type="scientific">Rhodococcus sp. D-6</name>
    <dbReference type="NCBI Taxonomy" id="1387842"/>
    <lineage>
        <taxon>Bacteria</taxon>
        <taxon>Bacillati</taxon>
        <taxon>Actinomycetota</taxon>
        <taxon>Actinomycetes</taxon>
        <taxon>Mycobacteriales</taxon>
        <taxon>Nocardiaceae</taxon>
        <taxon>Rhodococcus</taxon>
    </lineage>
</organism>
<geneLocation type="plasmid" evidence="2">
    <name>p2-D-6</name>
</geneLocation>
<reference evidence="2" key="1">
    <citation type="submission" date="2023-08" db="EMBL/GenBank/DDBJ databases">
        <title>The novel hydrolase IpcH responsible for the initial isoprocarb degradation step in Rhodococcus sp. D-6.</title>
        <authorList>
            <person name="Zhu Q."/>
        </authorList>
    </citation>
    <scope>NUCLEOTIDE SEQUENCE</scope>
    <source>
        <strain evidence="2">D-6</strain>
        <plasmid evidence="2">p2-D-6</plasmid>
    </source>
</reference>
<dbReference type="AlphaFoldDB" id="A0AAU7V6S7"/>
<dbReference type="KEGG" id="rhox:RBB84_25000"/>
<evidence type="ECO:0000256" key="1">
    <source>
        <dbReference type="SAM" id="Phobius"/>
    </source>
</evidence>
<dbReference type="RefSeq" id="WP_350247797.1">
    <property type="nucleotide sequence ID" value="NZ_CP132972.1"/>
</dbReference>
<accession>A0AAU7V6S7</accession>
<dbReference type="EMBL" id="CP132972">
    <property type="protein sequence ID" value="XBW07015.1"/>
    <property type="molecule type" value="Genomic_DNA"/>
</dbReference>
<name>A0AAU7V6S7_9NOCA</name>
<gene>
    <name evidence="2" type="ORF">RBB84_25000</name>
</gene>
<feature type="transmembrane region" description="Helical" evidence="1">
    <location>
        <begin position="58"/>
        <end position="80"/>
    </location>
</feature>
<evidence type="ECO:0000313" key="2">
    <source>
        <dbReference type="EMBL" id="XBW07015.1"/>
    </source>
</evidence>
<keyword evidence="1" id="KW-0812">Transmembrane</keyword>